<gene>
    <name evidence="8" type="ORF">CARN8_1430008</name>
</gene>
<protein>
    <submittedName>
        <fullName evidence="8">RNA polymerase factor sigma-70 (Modular protein)</fullName>
    </submittedName>
</protein>
<dbReference type="NCBIfam" id="TIGR02937">
    <property type="entry name" value="sigma70-ECF"/>
    <property type="match status" value="1"/>
</dbReference>
<proteinExistence type="inferred from homology"/>
<evidence type="ECO:0000313" key="8">
    <source>
        <dbReference type="EMBL" id="VAY86818.1"/>
    </source>
</evidence>
<dbReference type="InterPro" id="IPR013324">
    <property type="entry name" value="RNA_pol_sigma_r3/r4-like"/>
</dbReference>
<dbReference type="SUPFAM" id="SSF88659">
    <property type="entry name" value="Sigma3 and sigma4 domains of RNA polymerase sigma factors"/>
    <property type="match status" value="1"/>
</dbReference>
<keyword evidence="6" id="KW-0472">Membrane</keyword>
<dbReference type="GO" id="GO:0016987">
    <property type="term" value="F:sigma factor activity"/>
    <property type="evidence" value="ECO:0007669"/>
    <property type="project" value="UniProtKB-KW"/>
</dbReference>
<feature type="transmembrane region" description="Helical" evidence="6">
    <location>
        <begin position="40"/>
        <end position="63"/>
    </location>
</feature>
<keyword evidence="3" id="KW-0731">Sigma factor</keyword>
<keyword evidence="6" id="KW-0812">Transmembrane</keyword>
<dbReference type="SUPFAM" id="SSF88946">
    <property type="entry name" value="Sigma2 domain of RNA polymerase sigma factors"/>
    <property type="match status" value="1"/>
</dbReference>
<keyword evidence="2" id="KW-0805">Transcription regulation</keyword>
<feature type="region of interest" description="Disordered" evidence="5">
    <location>
        <begin position="1"/>
        <end position="30"/>
    </location>
</feature>
<keyword evidence="6" id="KW-1133">Transmembrane helix</keyword>
<dbReference type="InterPro" id="IPR036388">
    <property type="entry name" value="WH-like_DNA-bd_sf"/>
</dbReference>
<evidence type="ECO:0000256" key="6">
    <source>
        <dbReference type="SAM" id="Phobius"/>
    </source>
</evidence>
<dbReference type="NCBIfam" id="NF006550">
    <property type="entry name" value="PRK09047.1"/>
    <property type="match status" value="1"/>
</dbReference>
<dbReference type="GO" id="GO:0006352">
    <property type="term" value="P:DNA-templated transcription initiation"/>
    <property type="evidence" value="ECO:0007669"/>
    <property type="project" value="InterPro"/>
</dbReference>
<evidence type="ECO:0000256" key="3">
    <source>
        <dbReference type="ARBA" id="ARBA00023082"/>
    </source>
</evidence>
<dbReference type="EMBL" id="UOYP01000050">
    <property type="protein sequence ID" value="VAY86818.1"/>
    <property type="molecule type" value="Genomic_DNA"/>
</dbReference>
<dbReference type="AlphaFoldDB" id="A0A3P3ZM88"/>
<dbReference type="InterPro" id="IPR014284">
    <property type="entry name" value="RNA_pol_sigma-70_dom"/>
</dbReference>
<sequence>MKRDSADDSVDYPCESRSPPDTLPVPSASQKKHQKKHSPLGLCFFFGPYLCIICCIAGTFGIWSCRVNSCYHSPLSFAWETPLASFQEISKFLASAERRAFKQAVYAVQDDSAALDVVQDAMLKLTESYSDRPVEELPPLFQRILQNTIRDHYRRFKVRSAWTPLAGSFQRGVEEGDDDFDILDSVEDSGEGRHFSLVPDLQLNQKQTLVLIEIALQNLPPRQREAFLLRYWEERDVAETAQIMGCSEGSVKAHCSRAVHALARVLASQGLNDHG</sequence>
<evidence type="ECO:0000256" key="1">
    <source>
        <dbReference type="ARBA" id="ARBA00010641"/>
    </source>
</evidence>
<dbReference type="GO" id="GO:0003677">
    <property type="term" value="F:DNA binding"/>
    <property type="evidence" value="ECO:0007669"/>
    <property type="project" value="InterPro"/>
</dbReference>
<dbReference type="PANTHER" id="PTHR43133">
    <property type="entry name" value="RNA POLYMERASE ECF-TYPE SIGMA FACTO"/>
    <property type="match status" value="1"/>
</dbReference>
<accession>A0A3P3ZM88</accession>
<comment type="similarity">
    <text evidence="1">Belongs to the sigma-70 factor family. ECF subfamily.</text>
</comment>
<evidence type="ECO:0000256" key="2">
    <source>
        <dbReference type="ARBA" id="ARBA00023015"/>
    </source>
</evidence>
<feature type="domain" description="RNA polymerase sigma factor 70 region 4 type 2" evidence="7">
    <location>
        <begin position="215"/>
        <end position="259"/>
    </location>
</feature>
<dbReference type="InterPro" id="IPR039425">
    <property type="entry name" value="RNA_pol_sigma-70-like"/>
</dbReference>
<organism evidence="8">
    <name type="scientific">mine drainage metagenome</name>
    <dbReference type="NCBI Taxonomy" id="410659"/>
    <lineage>
        <taxon>unclassified sequences</taxon>
        <taxon>metagenomes</taxon>
        <taxon>ecological metagenomes</taxon>
    </lineage>
</organism>
<evidence type="ECO:0000256" key="5">
    <source>
        <dbReference type="SAM" id="MobiDB-lite"/>
    </source>
</evidence>
<dbReference type="Gene3D" id="1.10.1740.10">
    <property type="match status" value="1"/>
</dbReference>
<dbReference type="Gene3D" id="1.10.10.10">
    <property type="entry name" value="Winged helix-like DNA-binding domain superfamily/Winged helix DNA-binding domain"/>
    <property type="match status" value="1"/>
</dbReference>
<dbReference type="InterPro" id="IPR013249">
    <property type="entry name" value="RNA_pol_sigma70_r4_t2"/>
</dbReference>
<evidence type="ECO:0000256" key="4">
    <source>
        <dbReference type="ARBA" id="ARBA00023163"/>
    </source>
</evidence>
<dbReference type="CDD" id="cd06171">
    <property type="entry name" value="Sigma70_r4"/>
    <property type="match status" value="1"/>
</dbReference>
<evidence type="ECO:0000259" key="7">
    <source>
        <dbReference type="Pfam" id="PF08281"/>
    </source>
</evidence>
<dbReference type="PANTHER" id="PTHR43133:SF64">
    <property type="entry name" value="ECF SIGMA FACTOR"/>
    <property type="match status" value="1"/>
</dbReference>
<name>A0A3P3ZM88_9ZZZZ</name>
<dbReference type="InterPro" id="IPR013325">
    <property type="entry name" value="RNA_pol_sigma_r2"/>
</dbReference>
<keyword evidence="4" id="KW-0804">Transcription</keyword>
<reference evidence="8" key="1">
    <citation type="submission" date="2018-10" db="EMBL/GenBank/DDBJ databases">
        <authorList>
            <person name="Plewniak F."/>
        </authorList>
    </citation>
    <scope>NUCLEOTIDE SEQUENCE</scope>
</reference>
<dbReference type="Pfam" id="PF08281">
    <property type="entry name" value="Sigma70_r4_2"/>
    <property type="match status" value="1"/>
</dbReference>